<organism evidence="2 3">
    <name type="scientific">Haliangium ochraceum (strain DSM 14365 / JCM 11303 / SMP-2)</name>
    <dbReference type="NCBI Taxonomy" id="502025"/>
    <lineage>
        <taxon>Bacteria</taxon>
        <taxon>Pseudomonadati</taxon>
        <taxon>Myxococcota</taxon>
        <taxon>Polyangia</taxon>
        <taxon>Haliangiales</taxon>
        <taxon>Kofleriaceae</taxon>
        <taxon>Haliangium</taxon>
    </lineage>
</organism>
<dbReference type="PROSITE" id="PS51257">
    <property type="entry name" value="PROKAR_LIPOPROTEIN"/>
    <property type="match status" value="1"/>
</dbReference>
<reference evidence="2 3" key="1">
    <citation type="journal article" date="2010" name="Stand. Genomic Sci.">
        <title>Complete genome sequence of Haliangium ochraceum type strain (SMP-2).</title>
        <authorList>
            <consortium name="US DOE Joint Genome Institute (JGI-PGF)"/>
            <person name="Ivanova N."/>
            <person name="Daum C."/>
            <person name="Lang E."/>
            <person name="Abt B."/>
            <person name="Kopitz M."/>
            <person name="Saunders E."/>
            <person name="Lapidus A."/>
            <person name="Lucas S."/>
            <person name="Glavina Del Rio T."/>
            <person name="Nolan M."/>
            <person name="Tice H."/>
            <person name="Copeland A."/>
            <person name="Cheng J.F."/>
            <person name="Chen F."/>
            <person name="Bruce D."/>
            <person name="Goodwin L."/>
            <person name="Pitluck S."/>
            <person name="Mavromatis K."/>
            <person name="Pati A."/>
            <person name="Mikhailova N."/>
            <person name="Chen A."/>
            <person name="Palaniappan K."/>
            <person name="Land M."/>
            <person name="Hauser L."/>
            <person name="Chang Y.J."/>
            <person name="Jeffries C.D."/>
            <person name="Detter J.C."/>
            <person name="Brettin T."/>
            <person name="Rohde M."/>
            <person name="Goker M."/>
            <person name="Bristow J."/>
            <person name="Markowitz V."/>
            <person name="Eisen J.A."/>
            <person name="Hugenholtz P."/>
            <person name="Kyrpides N.C."/>
            <person name="Klenk H.P."/>
        </authorList>
    </citation>
    <scope>NUCLEOTIDE SEQUENCE [LARGE SCALE GENOMIC DNA]</scope>
    <source>
        <strain evidence="3">DSM 14365 / CIP 107738 / JCM 11303 / AJ 13395 / SMP-2</strain>
    </source>
</reference>
<name>D0LSH3_HALO1</name>
<dbReference type="AlphaFoldDB" id="D0LSH3"/>
<sequence>MRPFSPLLLLLALALGACRGEVDDELMRTQVARVERELAVLGSRVSALEAQRDPAASDSPTDSDDDADSADSADAPAEPGAAAPLTLRLAAGAAGGVWLGDLELDDAAVRERLRAHAAAHADGAAAVVLVLPPGASAERIAAAIDAVHGSGIDGLRVAREPAEAR</sequence>
<dbReference type="STRING" id="502025.Hoch_3170"/>
<accession>D0LSH3</accession>
<feature type="compositionally biased region" description="Low complexity" evidence="1">
    <location>
        <begin position="72"/>
        <end position="81"/>
    </location>
</feature>
<keyword evidence="3" id="KW-1185">Reference proteome</keyword>
<gene>
    <name evidence="2" type="ordered locus">Hoch_3170</name>
</gene>
<dbReference type="RefSeq" id="WP_012828272.1">
    <property type="nucleotide sequence ID" value="NC_013440.1"/>
</dbReference>
<evidence type="ECO:0000313" key="2">
    <source>
        <dbReference type="EMBL" id="ACY15672.1"/>
    </source>
</evidence>
<evidence type="ECO:0000256" key="1">
    <source>
        <dbReference type="SAM" id="MobiDB-lite"/>
    </source>
</evidence>
<dbReference type="KEGG" id="hoh:Hoch_3170"/>
<dbReference type="EMBL" id="CP001804">
    <property type="protein sequence ID" value="ACY15672.1"/>
    <property type="molecule type" value="Genomic_DNA"/>
</dbReference>
<proteinExistence type="predicted"/>
<evidence type="ECO:0000313" key="3">
    <source>
        <dbReference type="Proteomes" id="UP000001880"/>
    </source>
</evidence>
<feature type="region of interest" description="Disordered" evidence="1">
    <location>
        <begin position="49"/>
        <end position="81"/>
    </location>
</feature>
<dbReference type="HOGENOM" id="CLU_1608558_0_0_7"/>
<dbReference type="Proteomes" id="UP000001880">
    <property type="component" value="Chromosome"/>
</dbReference>
<protein>
    <submittedName>
        <fullName evidence="2">Uncharacterized protein</fullName>
    </submittedName>
</protein>
<feature type="compositionally biased region" description="Acidic residues" evidence="1">
    <location>
        <begin position="61"/>
        <end position="71"/>
    </location>
</feature>